<dbReference type="EMBL" id="CAVNYO010000480">
    <property type="protein sequence ID" value="CAK5284591.1"/>
    <property type="molecule type" value="Genomic_DNA"/>
</dbReference>
<feature type="signal peptide" evidence="3">
    <location>
        <begin position="1"/>
        <end position="15"/>
    </location>
</feature>
<feature type="compositionally biased region" description="Low complexity" evidence="1">
    <location>
        <begin position="224"/>
        <end position="237"/>
    </location>
</feature>
<evidence type="ECO:0000256" key="2">
    <source>
        <dbReference type="SAM" id="Phobius"/>
    </source>
</evidence>
<evidence type="ECO:0000256" key="1">
    <source>
        <dbReference type="SAM" id="MobiDB-lite"/>
    </source>
</evidence>
<keyword evidence="3" id="KW-0732">Signal</keyword>
<proteinExistence type="predicted"/>
<sequence length="320" mass="36099">MALIWMDCLFWSSMAGLRYVGHDYKARRPPSLVTRLSITALCIPADAQDTPIMLSSKSYPGNSPPPPTQTADLPDENAQSWMRFQARMREPEAQEWLAAFEQRSPRAWILTDGETGKFILFEPGGRPRAPKHAPASGRRSNNNNKTRPRPAPGSTLAAPVSAAELGVLEAFERQLADGRITAEFFQVVLLVHTLSAQETDGIAREASAGKRRKKIPGPDATWKQHQQQHQQPQQPGQIVPKKPIRLPQFKRVVRQDQQEQQQQQPERDPDARRWYHPILFVLGLYCVFTLVPPLVCIRFAWKPLLILCIFSSGVMMLADL</sequence>
<organism evidence="4 5">
    <name type="scientific">Mycena citricolor</name>
    <dbReference type="NCBI Taxonomy" id="2018698"/>
    <lineage>
        <taxon>Eukaryota</taxon>
        <taxon>Fungi</taxon>
        <taxon>Dikarya</taxon>
        <taxon>Basidiomycota</taxon>
        <taxon>Agaricomycotina</taxon>
        <taxon>Agaricomycetes</taxon>
        <taxon>Agaricomycetidae</taxon>
        <taxon>Agaricales</taxon>
        <taxon>Marasmiineae</taxon>
        <taxon>Mycenaceae</taxon>
        <taxon>Mycena</taxon>
    </lineage>
</organism>
<evidence type="ECO:0000256" key="3">
    <source>
        <dbReference type="SAM" id="SignalP"/>
    </source>
</evidence>
<keyword evidence="2" id="KW-0812">Transmembrane</keyword>
<feature type="chain" id="PRO_5042198373" evidence="3">
    <location>
        <begin position="16"/>
        <end position="320"/>
    </location>
</feature>
<feature type="transmembrane region" description="Helical" evidence="2">
    <location>
        <begin position="274"/>
        <end position="292"/>
    </location>
</feature>
<keyword evidence="2" id="KW-0472">Membrane</keyword>
<dbReference type="Proteomes" id="UP001295794">
    <property type="component" value="Unassembled WGS sequence"/>
</dbReference>
<keyword evidence="5" id="KW-1185">Reference proteome</keyword>
<evidence type="ECO:0000313" key="5">
    <source>
        <dbReference type="Proteomes" id="UP001295794"/>
    </source>
</evidence>
<feature type="transmembrane region" description="Helical" evidence="2">
    <location>
        <begin position="299"/>
        <end position="318"/>
    </location>
</feature>
<gene>
    <name evidence="4" type="ORF">MYCIT1_LOCUS37925</name>
</gene>
<accession>A0AAD2K876</accession>
<protein>
    <submittedName>
        <fullName evidence="4">Uncharacterized protein</fullName>
    </submittedName>
</protein>
<reference evidence="4" key="1">
    <citation type="submission" date="2023-11" db="EMBL/GenBank/DDBJ databases">
        <authorList>
            <person name="De Vega J J."/>
            <person name="De Vega J J."/>
        </authorList>
    </citation>
    <scope>NUCLEOTIDE SEQUENCE</scope>
</reference>
<comment type="caution">
    <text evidence="4">The sequence shown here is derived from an EMBL/GenBank/DDBJ whole genome shotgun (WGS) entry which is preliminary data.</text>
</comment>
<feature type="region of interest" description="Disordered" evidence="1">
    <location>
        <begin position="55"/>
        <end position="74"/>
    </location>
</feature>
<feature type="region of interest" description="Disordered" evidence="1">
    <location>
        <begin position="120"/>
        <end position="157"/>
    </location>
</feature>
<evidence type="ECO:0000313" key="4">
    <source>
        <dbReference type="EMBL" id="CAK5284591.1"/>
    </source>
</evidence>
<dbReference type="AlphaFoldDB" id="A0AAD2K876"/>
<feature type="region of interest" description="Disordered" evidence="1">
    <location>
        <begin position="202"/>
        <end position="240"/>
    </location>
</feature>
<keyword evidence="2" id="KW-1133">Transmembrane helix</keyword>
<name>A0AAD2K876_9AGAR</name>